<sequence length="216" mass="24379">MYTYKTKNWHLFCTGVKKKKKYNLIFLVLDENIRDIHNIDNTAVAVGNETLVPISTVHQPTHTHTTATASFFDAVQDLELGEYDFFDETVRLGREHLSSRVFFQRLDARLVCQKSVVQYVELVVEHAQPQSLVVQRVVVCANEYRLPMQMVPGSFASVEHADAGFGLGASPFLELGYRVTVGAHFFVESDGRTMNEKPADDADAKTKTPQRLIESL</sequence>
<accession>A0A6G0TY33</accession>
<evidence type="ECO:0000256" key="1">
    <source>
        <dbReference type="SAM" id="MobiDB-lite"/>
    </source>
</evidence>
<evidence type="ECO:0000313" key="3">
    <source>
        <dbReference type="Proteomes" id="UP000475862"/>
    </source>
</evidence>
<proteinExistence type="predicted"/>
<gene>
    <name evidence="2" type="ORF">AGLY_005065</name>
</gene>
<dbReference type="AlphaFoldDB" id="A0A6G0TY33"/>
<organism evidence="2 3">
    <name type="scientific">Aphis glycines</name>
    <name type="common">Soybean aphid</name>
    <dbReference type="NCBI Taxonomy" id="307491"/>
    <lineage>
        <taxon>Eukaryota</taxon>
        <taxon>Metazoa</taxon>
        <taxon>Ecdysozoa</taxon>
        <taxon>Arthropoda</taxon>
        <taxon>Hexapoda</taxon>
        <taxon>Insecta</taxon>
        <taxon>Pterygota</taxon>
        <taxon>Neoptera</taxon>
        <taxon>Paraneoptera</taxon>
        <taxon>Hemiptera</taxon>
        <taxon>Sternorrhyncha</taxon>
        <taxon>Aphidomorpha</taxon>
        <taxon>Aphidoidea</taxon>
        <taxon>Aphididae</taxon>
        <taxon>Aphidini</taxon>
        <taxon>Aphis</taxon>
        <taxon>Aphis</taxon>
    </lineage>
</organism>
<reference evidence="2 3" key="1">
    <citation type="submission" date="2019-08" db="EMBL/GenBank/DDBJ databases">
        <title>The genome of the soybean aphid Biotype 1, its phylome, world population structure and adaptation to the North American continent.</title>
        <authorList>
            <person name="Giordano R."/>
            <person name="Donthu R.K."/>
            <person name="Hernandez A.G."/>
            <person name="Wright C.L."/>
            <person name="Zimin A.V."/>
        </authorList>
    </citation>
    <scope>NUCLEOTIDE SEQUENCE [LARGE SCALE GENOMIC DNA]</scope>
    <source>
        <tissue evidence="2">Whole aphids</tissue>
    </source>
</reference>
<dbReference type="EMBL" id="VYZN01000014">
    <property type="protein sequence ID" value="KAE9539813.1"/>
    <property type="molecule type" value="Genomic_DNA"/>
</dbReference>
<evidence type="ECO:0000313" key="2">
    <source>
        <dbReference type="EMBL" id="KAE9539813.1"/>
    </source>
</evidence>
<dbReference type="Proteomes" id="UP000475862">
    <property type="component" value="Unassembled WGS sequence"/>
</dbReference>
<comment type="caution">
    <text evidence="2">The sequence shown here is derived from an EMBL/GenBank/DDBJ whole genome shotgun (WGS) entry which is preliminary data.</text>
</comment>
<protein>
    <submittedName>
        <fullName evidence="2">Uncharacterized protein</fullName>
    </submittedName>
</protein>
<keyword evidence="3" id="KW-1185">Reference proteome</keyword>
<feature type="compositionally biased region" description="Basic and acidic residues" evidence="1">
    <location>
        <begin position="192"/>
        <end position="206"/>
    </location>
</feature>
<name>A0A6G0TY33_APHGL</name>
<feature type="region of interest" description="Disordered" evidence="1">
    <location>
        <begin position="192"/>
        <end position="216"/>
    </location>
</feature>